<proteinExistence type="predicted"/>
<evidence type="ECO:0000313" key="1">
    <source>
        <dbReference type="EMBL" id="MFB2934374.1"/>
    </source>
</evidence>
<sequence>MLSNFDRQNFVSYRTLLSVNNFVYWFQVGHQQKTPSVDEAFSACLKELK</sequence>
<dbReference type="Proteomes" id="UP001576776">
    <property type="component" value="Unassembled WGS sequence"/>
</dbReference>
<dbReference type="EMBL" id="JBHFNS010000018">
    <property type="protein sequence ID" value="MFB2934374.1"/>
    <property type="molecule type" value="Genomic_DNA"/>
</dbReference>
<dbReference type="RefSeq" id="WP_413255898.1">
    <property type="nucleotide sequence ID" value="NZ_JBHFNS010000018.1"/>
</dbReference>
<comment type="caution">
    <text evidence="1">The sequence shown here is derived from an EMBL/GenBank/DDBJ whole genome shotgun (WGS) entry which is preliminary data.</text>
</comment>
<gene>
    <name evidence="1" type="ORF">ACE1B6_03770</name>
</gene>
<accession>A0ABV4Y6E5</accession>
<protein>
    <submittedName>
        <fullName evidence="1">Uncharacterized protein</fullName>
    </submittedName>
</protein>
<reference evidence="1 2" key="1">
    <citation type="submission" date="2024-09" db="EMBL/GenBank/DDBJ databases">
        <title>Floridaenema gen nov. (Aerosakkonemataceae, Aerosakkonematales ord. nov., Cyanobacteria) from benthic tropical and subtropical fresh waters, with the description of four new species.</title>
        <authorList>
            <person name="Moretto J.A."/>
            <person name="Berthold D.E."/>
            <person name="Lefler F.W."/>
            <person name="Huang I.-S."/>
            <person name="Laughinghouse H. IV."/>
        </authorList>
    </citation>
    <scope>NUCLEOTIDE SEQUENCE [LARGE SCALE GENOMIC DNA]</scope>
    <source>
        <strain evidence="1 2">BLCC-F154</strain>
    </source>
</reference>
<keyword evidence="2" id="KW-1185">Reference proteome</keyword>
<organism evidence="1 2">
    <name type="scientific">Floridaenema fluviatile BLCC-F154</name>
    <dbReference type="NCBI Taxonomy" id="3153640"/>
    <lineage>
        <taxon>Bacteria</taxon>
        <taxon>Bacillati</taxon>
        <taxon>Cyanobacteriota</taxon>
        <taxon>Cyanophyceae</taxon>
        <taxon>Oscillatoriophycideae</taxon>
        <taxon>Aerosakkonematales</taxon>
        <taxon>Aerosakkonemataceae</taxon>
        <taxon>Floridanema</taxon>
        <taxon>Floridanema fluviatile</taxon>
    </lineage>
</organism>
<name>A0ABV4Y6E5_9CYAN</name>
<evidence type="ECO:0000313" key="2">
    <source>
        <dbReference type="Proteomes" id="UP001576776"/>
    </source>
</evidence>